<organism evidence="1 2">
    <name type="scientific">Paenibacillus odorifer</name>
    <dbReference type="NCBI Taxonomy" id="189426"/>
    <lineage>
        <taxon>Bacteria</taxon>
        <taxon>Bacillati</taxon>
        <taxon>Bacillota</taxon>
        <taxon>Bacilli</taxon>
        <taxon>Bacillales</taxon>
        <taxon>Paenibacillaceae</taxon>
        <taxon>Paenibacillus</taxon>
    </lineage>
</organism>
<comment type="caution">
    <text evidence="1">The sequence shown here is derived from an EMBL/GenBank/DDBJ whole genome shotgun (WGS) entry which is preliminary data.</text>
</comment>
<dbReference type="RefSeq" id="WP_076136880.1">
    <property type="nucleotide sequence ID" value="NZ_MPTO01000020.1"/>
</dbReference>
<protein>
    <recommendedName>
        <fullName evidence="3">DNA-binding protein</fullName>
    </recommendedName>
</protein>
<evidence type="ECO:0000313" key="2">
    <source>
        <dbReference type="Proteomes" id="UP000187323"/>
    </source>
</evidence>
<name>A0AB36J9M1_9BACL</name>
<proteinExistence type="predicted"/>
<sequence length="218" mass="25591">MDKKGDLQVHLSILKAFNPDFLIEMLETAHYFEQWDKLLYTADILYSYAQRIYEERQYCKAMGMTIPLVRMKRPLVYYFGFSQQMRGVACQHLGDYEQARDSIYRELGWLEDLGTDGQEIAREFRHLAKVNLYAVEISSGKIELLDDYVRFLQTYPEGMLDGLVVIMQTALCYGLNVDEQLSHLTDGISEIKSEHDNNAQSKYRKFCYLVNLYNMRRA</sequence>
<dbReference type="Proteomes" id="UP000187323">
    <property type="component" value="Unassembled WGS sequence"/>
</dbReference>
<dbReference type="AlphaFoldDB" id="A0AB36J9M1"/>
<evidence type="ECO:0000313" key="1">
    <source>
        <dbReference type="EMBL" id="OME16032.1"/>
    </source>
</evidence>
<dbReference type="EMBL" id="MPTO01000020">
    <property type="protein sequence ID" value="OME16032.1"/>
    <property type="molecule type" value="Genomic_DNA"/>
</dbReference>
<reference evidence="1 2" key="1">
    <citation type="submission" date="2016-10" db="EMBL/GenBank/DDBJ databases">
        <title>Paenibacillus species isolates.</title>
        <authorList>
            <person name="Beno S.M."/>
        </authorList>
    </citation>
    <scope>NUCLEOTIDE SEQUENCE [LARGE SCALE GENOMIC DNA]</scope>
    <source>
        <strain evidence="1 2">FSL H7-0918</strain>
    </source>
</reference>
<accession>A0AB36J9M1</accession>
<evidence type="ECO:0008006" key="3">
    <source>
        <dbReference type="Google" id="ProtNLM"/>
    </source>
</evidence>
<gene>
    <name evidence="1" type="ORF">BSK47_20770</name>
</gene>